<evidence type="ECO:0000259" key="9">
    <source>
        <dbReference type="Pfam" id="PF04413"/>
    </source>
</evidence>
<evidence type="ECO:0000256" key="1">
    <source>
        <dbReference type="ARBA" id="ARBA00004713"/>
    </source>
</evidence>
<comment type="catalytic activity">
    <reaction evidence="6 8">
        <text>lipid IVA (E. coli) + CMP-3-deoxy-beta-D-manno-octulosonate = alpha-Kdo-(2-&gt;6)-lipid IVA (E. coli) + CMP + H(+)</text>
        <dbReference type="Rhea" id="RHEA:28066"/>
        <dbReference type="ChEBI" id="CHEBI:15378"/>
        <dbReference type="ChEBI" id="CHEBI:58603"/>
        <dbReference type="ChEBI" id="CHEBI:60364"/>
        <dbReference type="ChEBI" id="CHEBI:60377"/>
        <dbReference type="ChEBI" id="CHEBI:85987"/>
        <dbReference type="EC" id="2.4.99.12"/>
    </reaction>
</comment>
<comment type="function">
    <text evidence="8">Involved in lipopolysaccharide (LPS) biosynthesis. Catalyzes the transfer of 3-deoxy-D-manno-octulosonate (Kdo) residue(s) from CMP-Kdo to lipid IV(A), the tetraacyldisaccharide-1,4'-bisphosphate precursor of lipid A.</text>
</comment>
<evidence type="ECO:0000256" key="3">
    <source>
        <dbReference type="ARBA" id="ARBA00019077"/>
    </source>
</evidence>
<dbReference type="PATRIC" id="fig|945713.3.peg.2648"/>
<name>I0AMY0_IGNAJ</name>
<evidence type="ECO:0000256" key="4">
    <source>
        <dbReference type="ARBA" id="ARBA00022679"/>
    </source>
</evidence>
<proteinExistence type="inferred from homology"/>
<feature type="transmembrane region" description="Helical" evidence="8">
    <location>
        <begin position="6"/>
        <end position="24"/>
    </location>
</feature>
<dbReference type="SUPFAM" id="SSF53756">
    <property type="entry name" value="UDP-Glycosyltransferase/glycogen phosphorylase"/>
    <property type="match status" value="1"/>
</dbReference>
<dbReference type="KEGG" id="ial:IALB_2634"/>
<feature type="domain" description="3-deoxy-D-manno-octulosonic-acid transferase N-terminal" evidence="9">
    <location>
        <begin position="50"/>
        <end position="217"/>
    </location>
</feature>
<dbReference type="Pfam" id="PF04413">
    <property type="entry name" value="Glycos_transf_N"/>
    <property type="match status" value="1"/>
</dbReference>
<comment type="pathway">
    <text evidence="1 8">Bacterial outer membrane biogenesis; LPS core biosynthesis.</text>
</comment>
<dbReference type="GO" id="GO:0009245">
    <property type="term" value="P:lipid A biosynthetic process"/>
    <property type="evidence" value="ECO:0007669"/>
    <property type="project" value="TreeGrafter"/>
</dbReference>
<evidence type="ECO:0000256" key="6">
    <source>
        <dbReference type="ARBA" id="ARBA00049183"/>
    </source>
</evidence>
<sequence length="426" mass="48965">MIKTFWFLFYNIFIVPTLYLILRIGGIFNSKIRKGIQGRKRVYEKLILDAAAIDKSKKLVWFHSSSLGEFEQAKPIIERLKKEKNVNVLITFFSPSGYENSKKYPHADLISYIPFDTKSNAERFIKIVNPTVAVLMRYDIWPNTIKALNDHSVPVFLVDATMRGSSPRKFPFIKSFHKMLFSFFTKILTVSEADAKEFFDFGLNNEKVKAVGDTRFDRVYQRSLLAKERNLIKDEILKDKKIFVAGSTWEQDEEVIFPAFEKLSKFDSSAIMIVAPHEPTVLHLEKIENEFSGKIKTIRFSHLNNYNDEKIIIVDSIGILLTLYTYADVAFVGGSFKQNVHNVLEAAVYGIPVMFGPRIENSQEAKKLAELGGGIIIRNKRQAYKSLRTLFTNEELRKQKGDISISFVKENLGATEKILQEIYLLL</sequence>
<evidence type="ECO:0000256" key="5">
    <source>
        <dbReference type="ARBA" id="ARBA00031445"/>
    </source>
</evidence>
<dbReference type="InterPro" id="IPR039901">
    <property type="entry name" value="Kdotransferase"/>
</dbReference>
<dbReference type="EC" id="2.4.99.12" evidence="2 8"/>
<evidence type="ECO:0000313" key="10">
    <source>
        <dbReference type="EMBL" id="AFH50337.1"/>
    </source>
</evidence>
<keyword evidence="8" id="KW-0812">Transmembrane</keyword>
<reference evidence="10 11" key="1">
    <citation type="journal article" date="2012" name="Front. Microbiol.">
        <title>Complete genome of Ignavibacterium album, a metabolically versatile, flagellated, facultative anaerobe from the phylum Chlorobi.</title>
        <authorList>
            <person name="Liu Z."/>
            <person name="Frigaard N.-U."/>
            <person name="Vogl K."/>
            <person name="Iino T."/>
            <person name="Ohkuma M."/>
            <person name="Overmann J."/>
            <person name="Bryant D.A."/>
        </authorList>
    </citation>
    <scope>NUCLEOTIDE SEQUENCE [LARGE SCALE GENOMIC DNA]</scope>
    <source>
        <strain evidence="11">DSM 19864 / JCM 16511 / NBRC 101810 / Mat9-16</strain>
    </source>
</reference>
<dbReference type="AlphaFoldDB" id="I0AMY0"/>
<dbReference type="GO" id="GO:0043842">
    <property type="term" value="F:Kdo transferase activity"/>
    <property type="evidence" value="ECO:0007669"/>
    <property type="project" value="UniProtKB-EC"/>
</dbReference>
<dbReference type="UniPathway" id="UPA00958"/>
<evidence type="ECO:0000256" key="2">
    <source>
        <dbReference type="ARBA" id="ARBA00012621"/>
    </source>
</evidence>
<accession>I0AMY0</accession>
<dbReference type="Gene3D" id="3.40.50.2000">
    <property type="entry name" value="Glycogen Phosphorylase B"/>
    <property type="match status" value="1"/>
</dbReference>
<comment type="similarity">
    <text evidence="8">Belongs to the glycosyltransferase group 1 family.</text>
</comment>
<dbReference type="EMBL" id="CP003418">
    <property type="protein sequence ID" value="AFH50337.1"/>
    <property type="molecule type" value="Genomic_DNA"/>
</dbReference>
<keyword evidence="8" id="KW-1003">Cell membrane</keyword>
<dbReference type="HOGENOM" id="CLU_036146_2_1_10"/>
<keyword evidence="11" id="KW-1185">Reference proteome</keyword>
<dbReference type="InterPro" id="IPR007507">
    <property type="entry name" value="Glycos_transf_N"/>
</dbReference>
<feature type="active site" description="Proton acceptor" evidence="7">
    <location>
        <position position="69"/>
    </location>
</feature>
<comment type="subcellular location">
    <subcellularLocation>
        <location evidence="8">Cell membrane</location>
    </subcellularLocation>
</comment>
<keyword evidence="4 8" id="KW-0808">Transferase</keyword>
<dbReference type="GO" id="GO:0009244">
    <property type="term" value="P:lipopolysaccharide core region biosynthetic process"/>
    <property type="evidence" value="ECO:0007669"/>
    <property type="project" value="UniProtKB-UniRule"/>
</dbReference>
<keyword evidence="8" id="KW-1133">Transmembrane helix</keyword>
<gene>
    <name evidence="10" type="primary">kdtA</name>
    <name evidence="10" type="ordered locus">IALB_2634</name>
</gene>
<dbReference type="PANTHER" id="PTHR42755">
    <property type="entry name" value="3-DEOXY-MANNO-OCTULOSONATE CYTIDYLYLTRANSFERASE"/>
    <property type="match status" value="1"/>
</dbReference>
<evidence type="ECO:0000256" key="7">
    <source>
        <dbReference type="PIRSR" id="PIRSR639901-1"/>
    </source>
</evidence>
<keyword evidence="8" id="KW-0448">Lipopolysaccharide biosynthesis</keyword>
<organism evidence="10 11">
    <name type="scientific">Ignavibacterium album (strain DSM 19864 / JCM 16511 / NBRC 101810 / Mat9-16)</name>
    <dbReference type="NCBI Taxonomy" id="945713"/>
    <lineage>
        <taxon>Bacteria</taxon>
        <taxon>Pseudomonadati</taxon>
        <taxon>Ignavibacteriota</taxon>
        <taxon>Ignavibacteria</taxon>
        <taxon>Ignavibacteriales</taxon>
        <taxon>Ignavibacteriaceae</taxon>
        <taxon>Ignavibacterium</taxon>
    </lineage>
</organism>
<evidence type="ECO:0000313" key="11">
    <source>
        <dbReference type="Proteomes" id="UP000007394"/>
    </source>
</evidence>
<dbReference type="InterPro" id="IPR038107">
    <property type="entry name" value="Glycos_transf_N_sf"/>
</dbReference>
<protein>
    <recommendedName>
        <fullName evidence="3 8">3-deoxy-D-manno-octulosonic acid transferase</fullName>
        <shortName evidence="8">Kdo transferase</shortName>
        <ecNumber evidence="2 8">2.4.99.12</ecNumber>
    </recommendedName>
    <alternativeName>
        <fullName evidence="5 8">Lipid IV(A) 3-deoxy-D-manno-octulosonic acid transferase</fullName>
    </alternativeName>
</protein>
<dbReference type="Proteomes" id="UP000007394">
    <property type="component" value="Chromosome"/>
</dbReference>
<dbReference type="Gene3D" id="3.40.50.11720">
    <property type="entry name" value="3-Deoxy-D-manno-octulosonic-acid transferase, N-terminal domain"/>
    <property type="match status" value="1"/>
</dbReference>
<dbReference type="RefSeq" id="WP_014561478.1">
    <property type="nucleotide sequence ID" value="NC_017464.1"/>
</dbReference>
<dbReference type="STRING" id="945713.IALB_2634"/>
<dbReference type="eggNOG" id="COG1519">
    <property type="taxonomic scope" value="Bacteria"/>
</dbReference>
<keyword evidence="8" id="KW-0472">Membrane</keyword>
<dbReference type="GO" id="GO:0005886">
    <property type="term" value="C:plasma membrane"/>
    <property type="evidence" value="ECO:0007669"/>
    <property type="project" value="UniProtKB-SubCell"/>
</dbReference>
<dbReference type="PANTHER" id="PTHR42755:SF1">
    <property type="entry name" value="3-DEOXY-D-MANNO-OCTULOSONIC ACID TRANSFERASE, MITOCHONDRIAL-RELATED"/>
    <property type="match status" value="1"/>
</dbReference>
<dbReference type="OrthoDB" id="9789797at2"/>
<evidence type="ECO:0000256" key="8">
    <source>
        <dbReference type="RuleBase" id="RU365103"/>
    </source>
</evidence>